<gene>
    <name evidence="2" type="ORF">BV898_18562</name>
</gene>
<name>A0A9X6NPD4_HYPEX</name>
<accession>A0A9X6NPD4</accession>
<sequence length="138" mass="14262">MSRALALTFFLIISLAAVCTALSCYECQYTEGVHESNTNQVNCEDPFKADGIKTVSKNATGSDCLSCIARKTTETILNVAAVKTTRACVTAGQNTDGGSVCTTDNCNTGVVPNVGPGGPQMMASAGFAVLGALLVCLW</sequence>
<protein>
    <recommendedName>
        <fullName evidence="4">UPAR/Ly6 domain-containing protein</fullName>
    </recommendedName>
</protein>
<organism evidence="2 3">
    <name type="scientific">Hypsibius exemplaris</name>
    <name type="common">Freshwater tardigrade</name>
    <dbReference type="NCBI Taxonomy" id="2072580"/>
    <lineage>
        <taxon>Eukaryota</taxon>
        <taxon>Metazoa</taxon>
        <taxon>Ecdysozoa</taxon>
        <taxon>Tardigrada</taxon>
        <taxon>Eutardigrada</taxon>
        <taxon>Parachela</taxon>
        <taxon>Hypsibioidea</taxon>
        <taxon>Hypsibiidae</taxon>
        <taxon>Hypsibius</taxon>
    </lineage>
</organism>
<evidence type="ECO:0000313" key="3">
    <source>
        <dbReference type="Proteomes" id="UP000192578"/>
    </source>
</evidence>
<keyword evidence="3" id="KW-1185">Reference proteome</keyword>
<evidence type="ECO:0000256" key="1">
    <source>
        <dbReference type="SAM" id="SignalP"/>
    </source>
</evidence>
<reference evidence="3" key="1">
    <citation type="submission" date="2017-01" db="EMBL/GenBank/DDBJ databases">
        <title>Comparative genomics of anhydrobiosis in the tardigrade Hypsibius dujardini.</title>
        <authorList>
            <person name="Yoshida Y."/>
            <person name="Koutsovoulos G."/>
            <person name="Laetsch D."/>
            <person name="Stevens L."/>
            <person name="Kumar S."/>
            <person name="Horikawa D."/>
            <person name="Ishino K."/>
            <person name="Komine S."/>
            <person name="Tomita M."/>
            <person name="Blaxter M."/>
            <person name="Arakawa K."/>
        </authorList>
    </citation>
    <scope>NUCLEOTIDE SEQUENCE [LARGE SCALE GENOMIC DNA]</scope>
    <source>
        <strain evidence="3">Z151</strain>
    </source>
</reference>
<dbReference type="AlphaFoldDB" id="A0A9X6NPD4"/>
<dbReference type="Proteomes" id="UP000192578">
    <property type="component" value="Unassembled WGS sequence"/>
</dbReference>
<dbReference type="PROSITE" id="PS51257">
    <property type="entry name" value="PROKAR_LIPOPROTEIN"/>
    <property type="match status" value="1"/>
</dbReference>
<evidence type="ECO:0000313" key="2">
    <source>
        <dbReference type="EMBL" id="OWA54146.1"/>
    </source>
</evidence>
<proteinExistence type="predicted"/>
<feature type="chain" id="PRO_5040804598" description="UPAR/Ly6 domain-containing protein" evidence="1">
    <location>
        <begin position="22"/>
        <end position="138"/>
    </location>
</feature>
<keyword evidence="1" id="KW-0732">Signal</keyword>
<dbReference type="EMBL" id="MTYJ01000375">
    <property type="protein sequence ID" value="OWA54146.1"/>
    <property type="molecule type" value="Genomic_DNA"/>
</dbReference>
<comment type="caution">
    <text evidence="2">The sequence shown here is derived from an EMBL/GenBank/DDBJ whole genome shotgun (WGS) entry which is preliminary data.</text>
</comment>
<evidence type="ECO:0008006" key="4">
    <source>
        <dbReference type="Google" id="ProtNLM"/>
    </source>
</evidence>
<feature type="signal peptide" evidence="1">
    <location>
        <begin position="1"/>
        <end position="21"/>
    </location>
</feature>